<dbReference type="EMBL" id="GBRH01195420">
    <property type="protein sequence ID" value="JAE02476.1"/>
    <property type="molecule type" value="Transcribed_RNA"/>
</dbReference>
<protein>
    <submittedName>
        <fullName evidence="1">Uncharacterized protein</fullName>
    </submittedName>
</protein>
<accession>A0A0A9EX54</accession>
<reference evidence="1" key="1">
    <citation type="submission" date="2014-09" db="EMBL/GenBank/DDBJ databases">
        <authorList>
            <person name="Magalhaes I.L.F."/>
            <person name="Oliveira U."/>
            <person name="Santos F.R."/>
            <person name="Vidigal T.H.D.A."/>
            <person name="Brescovit A.D."/>
            <person name="Santos A.J."/>
        </authorList>
    </citation>
    <scope>NUCLEOTIDE SEQUENCE</scope>
    <source>
        <tissue evidence="1">Shoot tissue taken approximately 20 cm above the soil surface</tissue>
    </source>
</reference>
<evidence type="ECO:0000313" key="1">
    <source>
        <dbReference type="EMBL" id="JAE02476.1"/>
    </source>
</evidence>
<proteinExistence type="predicted"/>
<name>A0A0A9EX54_ARUDO</name>
<sequence>MKIMAELARVIFVT</sequence>
<organism evidence="1">
    <name type="scientific">Arundo donax</name>
    <name type="common">Giant reed</name>
    <name type="synonym">Donax arundinaceus</name>
    <dbReference type="NCBI Taxonomy" id="35708"/>
    <lineage>
        <taxon>Eukaryota</taxon>
        <taxon>Viridiplantae</taxon>
        <taxon>Streptophyta</taxon>
        <taxon>Embryophyta</taxon>
        <taxon>Tracheophyta</taxon>
        <taxon>Spermatophyta</taxon>
        <taxon>Magnoliopsida</taxon>
        <taxon>Liliopsida</taxon>
        <taxon>Poales</taxon>
        <taxon>Poaceae</taxon>
        <taxon>PACMAD clade</taxon>
        <taxon>Arundinoideae</taxon>
        <taxon>Arundineae</taxon>
        <taxon>Arundo</taxon>
    </lineage>
</organism>
<reference evidence="1" key="2">
    <citation type="journal article" date="2015" name="Data Brief">
        <title>Shoot transcriptome of the giant reed, Arundo donax.</title>
        <authorList>
            <person name="Barrero R.A."/>
            <person name="Guerrero F.D."/>
            <person name="Moolhuijzen P."/>
            <person name="Goolsby J.A."/>
            <person name="Tidwell J."/>
            <person name="Bellgard S.E."/>
            <person name="Bellgard M.I."/>
        </authorList>
    </citation>
    <scope>NUCLEOTIDE SEQUENCE</scope>
    <source>
        <tissue evidence="1">Shoot tissue taken approximately 20 cm above the soil surface</tissue>
    </source>
</reference>